<reference evidence="1" key="1">
    <citation type="submission" date="2023-05" db="EMBL/GenBank/DDBJ databases">
        <title>High-quality long-read genome of Scophthalmus maximus.</title>
        <authorList>
            <person name="Lien S."/>
            <person name="Martinez P."/>
        </authorList>
    </citation>
    <scope>NUCLEOTIDE SEQUENCE [LARGE SCALE GENOMIC DNA]</scope>
</reference>
<protein>
    <submittedName>
        <fullName evidence="1">Uncharacterized protein</fullName>
    </submittedName>
</protein>
<dbReference type="GeneTree" id="ENSGT01110000268488"/>
<dbReference type="AlphaFoldDB" id="A0A8D3E2Z4"/>
<accession>A0A8D3E2Z4</accession>
<name>A0A8D3E2Z4_SCOMX</name>
<organism evidence="1 2">
    <name type="scientific">Scophthalmus maximus</name>
    <name type="common">Turbot</name>
    <name type="synonym">Psetta maxima</name>
    <dbReference type="NCBI Taxonomy" id="52904"/>
    <lineage>
        <taxon>Eukaryota</taxon>
        <taxon>Metazoa</taxon>
        <taxon>Chordata</taxon>
        <taxon>Craniata</taxon>
        <taxon>Vertebrata</taxon>
        <taxon>Euteleostomi</taxon>
        <taxon>Actinopterygii</taxon>
        <taxon>Neopterygii</taxon>
        <taxon>Teleostei</taxon>
        <taxon>Neoteleostei</taxon>
        <taxon>Acanthomorphata</taxon>
        <taxon>Carangaria</taxon>
        <taxon>Pleuronectiformes</taxon>
        <taxon>Pleuronectoidei</taxon>
        <taxon>Scophthalmidae</taxon>
        <taxon>Scophthalmus</taxon>
    </lineage>
</organism>
<proteinExistence type="predicted"/>
<evidence type="ECO:0000313" key="1">
    <source>
        <dbReference type="Ensembl" id="ENSSMAP00000066153.1"/>
    </source>
</evidence>
<dbReference type="Proteomes" id="UP000694558">
    <property type="component" value="Chromosome 5"/>
</dbReference>
<sequence length="65" mass="7841">FCFSPAEQRKAKNESDRRRDKTRVYLGGAFTLWRELRDLRGFKDDMQFAFFLLDLPRCGLTKYCR</sequence>
<dbReference type="Ensembl" id="ENSSMAT00000070266.1">
    <property type="protein sequence ID" value="ENSSMAP00000066153.1"/>
    <property type="gene ID" value="ENSSMAG00000025877.1"/>
</dbReference>
<reference evidence="1" key="2">
    <citation type="submission" date="2025-08" db="UniProtKB">
        <authorList>
            <consortium name="Ensembl"/>
        </authorList>
    </citation>
    <scope>IDENTIFICATION</scope>
</reference>
<evidence type="ECO:0000313" key="2">
    <source>
        <dbReference type="Proteomes" id="UP000694558"/>
    </source>
</evidence>